<dbReference type="PANTHER" id="PTHR11080">
    <property type="entry name" value="PYRAZINAMIDASE/NICOTINAMIDASE"/>
    <property type="match status" value="1"/>
</dbReference>
<evidence type="ECO:0000256" key="8">
    <source>
        <dbReference type="ARBA" id="ARBA00072277"/>
    </source>
</evidence>
<dbReference type="EC" id="3.5.1.19" evidence="6"/>
<dbReference type="InterPro" id="IPR036380">
    <property type="entry name" value="Isochorismatase-like_sf"/>
</dbReference>
<dbReference type="KEGG" id="rul:UC8_28990"/>
<dbReference type="FunFam" id="3.40.50.850:FF:000006">
    <property type="entry name" value="Bifunctional pyrazinamidase/nicotinamidase"/>
    <property type="match status" value="1"/>
</dbReference>
<evidence type="ECO:0000313" key="11">
    <source>
        <dbReference type="Proteomes" id="UP000325286"/>
    </source>
</evidence>
<dbReference type="GO" id="GO:0008936">
    <property type="term" value="F:nicotinamidase activity"/>
    <property type="evidence" value="ECO:0007669"/>
    <property type="project" value="UniProtKB-EC"/>
</dbReference>
<dbReference type="Gene3D" id="3.40.50.850">
    <property type="entry name" value="Isochorismatase-like"/>
    <property type="match status" value="1"/>
</dbReference>
<evidence type="ECO:0000259" key="9">
    <source>
        <dbReference type="Pfam" id="PF00857"/>
    </source>
</evidence>
<protein>
    <recommendedName>
        <fullName evidence="8">Nicotinamidase</fullName>
        <ecNumber evidence="6">3.5.1.19</ecNumber>
    </recommendedName>
    <alternativeName>
        <fullName evidence="7">Nicotinamide deamidase</fullName>
    </alternativeName>
</protein>
<evidence type="ECO:0000256" key="4">
    <source>
        <dbReference type="ARBA" id="ARBA00022801"/>
    </source>
</evidence>
<dbReference type="SUPFAM" id="SSF52499">
    <property type="entry name" value="Isochorismatase-like hydrolases"/>
    <property type="match status" value="1"/>
</dbReference>
<dbReference type="InterPro" id="IPR052347">
    <property type="entry name" value="Isochorismatase_Nicotinamidase"/>
</dbReference>
<dbReference type="AlphaFoldDB" id="A0A5B9R3G2"/>
<keyword evidence="4" id="KW-0378">Hydrolase</keyword>
<dbReference type="PANTHER" id="PTHR11080:SF2">
    <property type="entry name" value="LD05707P"/>
    <property type="match status" value="1"/>
</dbReference>
<dbReference type="OrthoDB" id="6111975at2"/>
<evidence type="ECO:0000256" key="3">
    <source>
        <dbReference type="ARBA" id="ARBA00022723"/>
    </source>
</evidence>
<organism evidence="10 11">
    <name type="scientific">Roseimaritima ulvae</name>
    <dbReference type="NCBI Taxonomy" id="980254"/>
    <lineage>
        <taxon>Bacteria</taxon>
        <taxon>Pseudomonadati</taxon>
        <taxon>Planctomycetota</taxon>
        <taxon>Planctomycetia</taxon>
        <taxon>Pirellulales</taxon>
        <taxon>Pirellulaceae</taxon>
        <taxon>Roseimaritima</taxon>
    </lineage>
</organism>
<dbReference type="InterPro" id="IPR000868">
    <property type="entry name" value="Isochorismatase-like_dom"/>
</dbReference>
<evidence type="ECO:0000256" key="7">
    <source>
        <dbReference type="ARBA" id="ARBA00043224"/>
    </source>
</evidence>
<dbReference type="Pfam" id="PF00857">
    <property type="entry name" value="Isochorismatase"/>
    <property type="match status" value="1"/>
</dbReference>
<gene>
    <name evidence="10" type="ORF">UC8_28990</name>
</gene>
<reference evidence="10 11" key="1">
    <citation type="submission" date="2019-08" db="EMBL/GenBank/DDBJ databases">
        <title>Deep-cultivation of Planctomycetes and their phenomic and genomic characterization uncovers novel biology.</title>
        <authorList>
            <person name="Wiegand S."/>
            <person name="Jogler M."/>
            <person name="Boedeker C."/>
            <person name="Pinto D."/>
            <person name="Vollmers J."/>
            <person name="Rivas-Marin E."/>
            <person name="Kohn T."/>
            <person name="Peeters S.H."/>
            <person name="Heuer A."/>
            <person name="Rast P."/>
            <person name="Oberbeckmann S."/>
            <person name="Bunk B."/>
            <person name="Jeske O."/>
            <person name="Meyerdierks A."/>
            <person name="Storesund J.E."/>
            <person name="Kallscheuer N."/>
            <person name="Luecker S."/>
            <person name="Lage O.M."/>
            <person name="Pohl T."/>
            <person name="Merkel B.J."/>
            <person name="Hornburger P."/>
            <person name="Mueller R.-W."/>
            <person name="Bruemmer F."/>
            <person name="Labrenz M."/>
            <person name="Spormann A.M."/>
            <person name="Op den Camp H."/>
            <person name="Overmann J."/>
            <person name="Amann R."/>
            <person name="Jetten M.S.M."/>
            <person name="Mascher T."/>
            <person name="Medema M.H."/>
            <person name="Devos D.P."/>
            <person name="Kaster A.-K."/>
            <person name="Ovreas L."/>
            <person name="Rohde M."/>
            <person name="Galperin M.Y."/>
            <person name="Jogler C."/>
        </authorList>
    </citation>
    <scope>NUCLEOTIDE SEQUENCE [LARGE SCALE GENOMIC DNA]</scope>
    <source>
        <strain evidence="10 11">UC8</strain>
    </source>
</reference>
<comment type="similarity">
    <text evidence="1">Belongs to the isochorismatase family.</text>
</comment>
<accession>A0A5B9R3G2</accession>
<evidence type="ECO:0000313" key="10">
    <source>
        <dbReference type="EMBL" id="QEG40881.1"/>
    </source>
</evidence>
<proteinExistence type="inferred from homology"/>
<sequence>MTQPNTDVLLLVDLQNDFIEGGALAVQGGADVIAVANALMPHFQHVIATQDWHPSDHQSFASQNPELAIGDSFLLDGLPQTAWPDHCIQDSHGAAFAGALNQKAIQHVVRKGTDRQIDSYSGFFDNGHQRSTGLADYLRQQGIERVFVMGLATDYCVRATVLDAFAEGFGVCLVLDGCRGVNLQPGDVERAIFDMQNAGAELIESRQIPSENAQR</sequence>
<keyword evidence="3" id="KW-0479">Metal-binding</keyword>
<dbReference type="Proteomes" id="UP000325286">
    <property type="component" value="Chromosome"/>
</dbReference>
<evidence type="ECO:0000256" key="6">
    <source>
        <dbReference type="ARBA" id="ARBA00039017"/>
    </source>
</evidence>
<dbReference type="RefSeq" id="WP_068140182.1">
    <property type="nucleotide sequence ID" value="NZ_CP042914.1"/>
</dbReference>
<feature type="domain" description="Isochorismatase-like" evidence="9">
    <location>
        <begin position="8"/>
        <end position="206"/>
    </location>
</feature>
<evidence type="ECO:0000256" key="2">
    <source>
        <dbReference type="ARBA" id="ARBA00022642"/>
    </source>
</evidence>
<dbReference type="EMBL" id="CP042914">
    <property type="protein sequence ID" value="QEG40881.1"/>
    <property type="molecule type" value="Genomic_DNA"/>
</dbReference>
<dbReference type="NCBIfam" id="NF008623">
    <property type="entry name" value="PRK11609.1"/>
    <property type="match status" value="1"/>
</dbReference>
<dbReference type="CDD" id="cd01011">
    <property type="entry name" value="nicotinamidase"/>
    <property type="match status" value="1"/>
</dbReference>
<comment type="pathway">
    <text evidence="5">Cofactor biosynthesis; nicotinate biosynthesis; nicotinate from nicotinamide: step 1/1.</text>
</comment>
<keyword evidence="2" id="KW-0662">Pyridine nucleotide biosynthesis</keyword>
<dbReference type="GO" id="GO:0046872">
    <property type="term" value="F:metal ion binding"/>
    <property type="evidence" value="ECO:0007669"/>
    <property type="project" value="UniProtKB-KW"/>
</dbReference>
<keyword evidence="11" id="KW-1185">Reference proteome</keyword>
<dbReference type="GO" id="GO:0019363">
    <property type="term" value="P:pyridine nucleotide biosynthetic process"/>
    <property type="evidence" value="ECO:0007669"/>
    <property type="project" value="UniProtKB-KW"/>
</dbReference>
<evidence type="ECO:0000256" key="5">
    <source>
        <dbReference type="ARBA" id="ARBA00037900"/>
    </source>
</evidence>
<name>A0A5B9R3G2_9BACT</name>
<evidence type="ECO:0000256" key="1">
    <source>
        <dbReference type="ARBA" id="ARBA00006336"/>
    </source>
</evidence>